<reference evidence="7 8" key="1">
    <citation type="submission" date="2018-08" db="EMBL/GenBank/DDBJ databases">
        <title>Genomic Encyclopedia of Type Strains, Phase IV (KMG-IV): sequencing the most valuable type-strain genomes for metagenomic binning, comparative biology and taxonomic classification.</title>
        <authorList>
            <person name="Goeker M."/>
        </authorList>
    </citation>
    <scope>NUCLEOTIDE SEQUENCE [LARGE SCALE GENOMIC DNA]</scope>
    <source>
        <strain evidence="7 8">DSM 23923</strain>
    </source>
</reference>
<comment type="subcellular location">
    <subcellularLocation>
        <location evidence="1">Cell membrane</location>
        <topology evidence="1">Multi-pass membrane protein</topology>
    </subcellularLocation>
</comment>
<gene>
    <name evidence="7" type="ORF">DFR64_0773</name>
</gene>
<evidence type="ECO:0000256" key="4">
    <source>
        <dbReference type="ARBA" id="ARBA00022989"/>
    </source>
</evidence>
<feature type="transmembrane region" description="Helical" evidence="6">
    <location>
        <begin position="190"/>
        <end position="212"/>
    </location>
</feature>
<keyword evidence="2" id="KW-1003">Cell membrane</keyword>
<dbReference type="NCBIfam" id="TIGR00765">
    <property type="entry name" value="yihY_not_rbn"/>
    <property type="match status" value="1"/>
</dbReference>
<protein>
    <submittedName>
        <fullName evidence="7">YihY family inner membrane protein</fullName>
    </submittedName>
</protein>
<evidence type="ECO:0000313" key="8">
    <source>
        <dbReference type="Proteomes" id="UP000256388"/>
    </source>
</evidence>
<keyword evidence="3 6" id="KW-0812">Transmembrane</keyword>
<evidence type="ECO:0000256" key="1">
    <source>
        <dbReference type="ARBA" id="ARBA00004651"/>
    </source>
</evidence>
<evidence type="ECO:0000256" key="2">
    <source>
        <dbReference type="ARBA" id="ARBA00022475"/>
    </source>
</evidence>
<keyword evidence="8" id="KW-1185">Reference proteome</keyword>
<evidence type="ECO:0000256" key="3">
    <source>
        <dbReference type="ARBA" id="ARBA00022692"/>
    </source>
</evidence>
<dbReference type="PIRSF" id="PIRSF035875">
    <property type="entry name" value="RNase_BN"/>
    <property type="match status" value="1"/>
</dbReference>
<feature type="transmembrane region" description="Helical" evidence="6">
    <location>
        <begin position="47"/>
        <end position="69"/>
    </location>
</feature>
<dbReference type="EMBL" id="QUMS01000001">
    <property type="protein sequence ID" value="REG10905.1"/>
    <property type="molecule type" value="Genomic_DNA"/>
</dbReference>
<feature type="transmembrane region" description="Helical" evidence="6">
    <location>
        <begin position="267"/>
        <end position="292"/>
    </location>
</feature>
<feature type="transmembrane region" description="Helical" evidence="6">
    <location>
        <begin position="147"/>
        <end position="170"/>
    </location>
</feature>
<evidence type="ECO:0000256" key="6">
    <source>
        <dbReference type="SAM" id="Phobius"/>
    </source>
</evidence>
<evidence type="ECO:0000313" key="7">
    <source>
        <dbReference type="EMBL" id="REG10905.1"/>
    </source>
</evidence>
<keyword evidence="5 6" id="KW-0472">Membrane</keyword>
<dbReference type="Proteomes" id="UP000256388">
    <property type="component" value="Unassembled WGS sequence"/>
</dbReference>
<dbReference type="PANTHER" id="PTHR30213:SF0">
    <property type="entry name" value="UPF0761 MEMBRANE PROTEIN YIHY"/>
    <property type="match status" value="1"/>
</dbReference>
<organism evidence="7 8">
    <name type="scientific">Pelolinea submarina</name>
    <dbReference type="NCBI Taxonomy" id="913107"/>
    <lineage>
        <taxon>Bacteria</taxon>
        <taxon>Bacillati</taxon>
        <taxon>Chloroflexota</taxon>
        <taxon>Anaerolineae</taxon>
        <taxon>Anaerolineales</taxon>
        <taxon>Anaerolineaceae</taxon>
        <taxon>Pelolinea</taxon>
    </lineage>
</organism>
<dbReference type="Pfam" id="PF03631">
    <property type="entry name" value="Virul_fac_BrkB"/>
    <property type="match status" value="1"/>
</dbReference>
<dbReference type="PANTHER" id="PTHR30213">
    <property type="entry name" value="INNER MEMBRANE PROTEIN YHJD"/>
    <property type="match status" value="1"/>
</dbReference>
<dbReference type="AlphaFoldDB" id="A0A3E0AGX4"/>
<evidence type="ECO:0000256" key="5">
    <source>
        <dbReference type="ARBA" id="ARBA00023136"/>
    </source>
</evidence>
<comment type="caution">
    <text evidence="7">The sequence shown here is derived from an EMBL/GenBank/DDBJ whole genome shotgun (WGS) entry which is preliminary data.</text>
</comment>
<feature type="transmembrane region" description="Helical" evidence="6">
    <location>
        <begin position="224"/>
        <end position="247"/>
    </location>
</feature>
<dbReference type="GO" id="GO:0005886">
    <property type="term" value="C:plasma membrane"/>
    <property type="evidence" value="ECO:0007669"/>
    <property type="project" value="UniProtKB-SubCell"/>
</dbReference>
<feature type="transmembrane region" description="Helical" evidence="6">
    <location>
        <begin position="106"/>
        <end position="126"/>
    </location>
</feature>
<keyword evidence="4 6" id="KW-1133">Transmembrane helix</keyword>
<sequence>MPENIESKLRNIYHWLNKRTFGAVRILRIAIVKFGDSNSTQASAGMAYYAFFSLFPLLLFMIVGASYILEIQSAYDYVMENVFRLLPTAQNLIDANLQQVLQSRGAVGVLGLVGFLWSGSSFFSILARNINQANPNSHRRNFFEDRAVAFGLIGLLTVLLGLSILSNTITSFLPKLDLFFWQGTPIEETVIWRYIIKLIPFAVTLILLICLYRYVPKHKIRWRGVLIGATISSAGWQLVTKLFSWVLANGLVKYELVYGSLSTVVALMFWIYLISSITLFGAHLSAVIDIYWPEDIKALRHGV</sequence>
<name>A0A3E0AGX4_9CHLR</name>
<dbReference type="InterPro" id="IPR017039">
    <property type="entry name" value="Virul_fac_BrkB"/>
</dbReference>
<accession>A0A3E0AGX4</accession>
<proteinExistence type="predicted"/>